<protein>
    <submittedName>
        <fullName evidence="1">Uncharacterized protein</fullName>
    </submittedName>
</protein>
<accession>A0A0V1N8U1</accession>
<sequence>MHYTELEDNEIEKWSGTKKSIIANKKRYVGEERRTICVNCLALRVLENVSCFFPTFVKFNADYSATVCSVGLPSVPG</sequence>
<dbReference type="Proteomes" id="UP000054843">
    <property type="component" value="Unassembled WGS sequence"/>
</dbReference>
<proteinExistence type="predicted"/>
<dbReference type="OrthoDB" id="10511289at2759"/>
<evidence type="ECO:0000313" key="1">
    <source>
        <dbReference type="EMBL" id="KRZ80229.1"/>
    </source>
</evidence>
<comment type="caution">
    <text evidence="1">The sequence shown here is derived from an EMBL/GenBank/DDBJ whole genome shotgun (WGS) entry which is preliminary data.</text>
</comment>
<organism evidence="1 2">
    <name type="scientific">Trichinella papuae</name>
    <dbReference type="NCBI Taxonomy" id="268474"/>
    <lineage>
        <taxon>Eukaryota</taxon>
        <taxon>Metazoa</taxon>
        <taxon>Ecdysozoa</taxon>
        <taxon>Nematoda</taxon>
        <taxon>Enoplea</taxon>
        <taxon>Dorylaimia</taxon>
        <taxon>Trichinellida</taxon>
        <taxon>Trichinellidae</taxon>
        <taxon>Trichinella</taxon>
    </lineage>
</organism>
<keyword evidence="2" id="KW-1185">Reference proteome</keyword>
<evidence type="ECO:0000313" key="2">
    <source>
        <dbReference type="Proteomes" id="UP000054843"/>
    </source>
</evidence>
<reference evidence="1 2" key="1">
    <citation type="submission" date="2015-01" db="EMBL/GenBank/DDBJ databases">
        <title>Evolution of Trichinella species and genotypes.</title>
        <authorList>
            <person name="Korhonen P.K."/>
            <person name="Edoardo P."/>
            <person name="Giuseppe L.R."/>
            <person name="Gasser R.B."/>
        </authorList>
    </citation>
    <scope>NUCLEOTIDE SEQUENCE [LARGE SCALE GENOMIC DNA]</scope>
    <source>
        <strain evidence="1">ISS1980</strain>
    </source>
</reference>
<name>A0A0V1N8U1_9BILA</name>
<dbReference type="EMBL" id="JYDO01000003">
    <property type="protein sequence ID" value="KRZ80229.1"/>
    <property type="molecule type" value="Genomic_DNA"/>
</dbReference>
<gene>
    <name evidence="1" type="ORF">T10_9337</name>
</gene>
<dbReference type="AlphaFoldDB" id="A0A0V1N8U1"/>